<name>A0A2U3QE20_9BACT</name>
<dbReference type="AlphaFoldDB" id="A0A2U3QE20"/>
<sequence>MEYQLNISGIFKDEKELHETVRKRKMCYDTEPYYCPNKQGSMTQIGFQINLYGTLPQTDEEAGPDSLQFEDVLSDVRKVAIALSKTGESVHMGESVITDSTSVSYSEEREMRPDVTVHIPVFDQEHFGHPVDDRISKAISFAGKILEQVGVQKNRWRD</sequence>
<evidence type="ECO:0000313" key="1">
    <source>
        <dbReference type="EMBL" id="SPP99656.1"/>
    </source>
</evidence>
<gene>
    <name evidence="1" type="ORF">NBG4_1040006</name>
</gene>
<dbReference type="Proteomes" id="UP000245125">
    <property type="component" value="Unassembled WGS sequence"/>
</dbReference>
<reference evidence="2" key="1">
    <citation type="submission" date="2018-03" db="EMBL/GenBank/DDBJ databases">
        <authorList>
            <person name="Zecchin S."/>
        </authorList>
    </citation>
    <scope>NUCLEOTIDE SEQUENCE [LARGE SCALE GENOMIC DNA]</scope>
</reference>
<keyword evidence="2" id="KW-1185">Reference proteome</keyword>
<proteinExistence type="predicted"/>
<dbReference type="OrthoDB" id="9794082at2"/>
<accession>A0A2U3QE20</accession>
<evidence type="ECO:0000313" key="2">
    <source>
        <dbReference type="Proteomes" id="UP000245125"/>
    </source>
</evidence>
<protein>
    <submittedName>
        <fullName evidence="1">Uncharacterized protein</fullName>
    </submittedName>
</protein>
<dbReference type="EMBL" id="OUUY01000007">
    <property type="protein sequence ID" value="SPP99656.1"/>
    <property type="molecule type" value="Genomic_DNA"/>
</dbReference>
<organism evidence="1 2">
    <name type="scientific">Candidatus Sulfobium mesophilum</name>
    <dbReference type="NCBI Taxonomy" id="2016548"/>
    <lineage>
        <taxon>Bacteria</taxon>
        <taxon>Pseudomonadati</taxon>
        <taxon>Nitrospirota</taxon>
        <taxon>Nitrospiria</taxon>
        <taxon>Nitrospirales</taxon>
        <taxon>Nitrospiraceae</taxon>
        <taxon>Candidatus Sulfobium</taxon>
    </lineage>
</organism>